<dbReference type="InParanoid" id="A0A1E7FGV7"/>
<dbReference type="Proteomes" id="UP000095751">
    <property type="component" value="Unassembled WGS sequence"/>
</dbReference>
<dbReference type="AlphaFoldDB" id="A0A1E7FGV7"/>
<protein>
    <submittedName>
        <fullName evidence="2">Uncharacterized protein</fullName>
    </submittedName>
</protein>
<dbReference type="KEGG" id="fcy:FRACYDRAFT_237827"/>
<reference evidence="2 3" key="1">
    <citation type="submission" date="2016-09" db="EMBL/GenBank/DDBJ databases">
        <title>Extensive genetic diversity and differential bi-allelic expression allows diatom success in the polar Southern Ocean.</title>
        <authorList>
            <consortium name="DOE Joint Genome Institute"/>
            <person name="Mock T."/>
            <person name="Otillar R.P."/>
            <person name="Strauss J."/>
            <person name="Dupont C."/>
            <person name="Frickenhaus S."/>
            <person name="Maumus F."/>
            <person name="Mcmullan M."/>
            <person name="Sanges R."/>
            <person name="Schmutz J."/>
            <person name="Toseland A."/>
            <person name="Valas R."/>
            <person name="Veluchamy A."/>
            <person name="Ward B.J."/>
            <person name="Allen A."/>
            <person name="Barry K."/>
            <person name="Falciatore A."/>
            <person name="Ferrante M."/>
            <person name="Fortunato A.E."/>
            <person name="Gloeckner G."/>
            <person name="Gruber A."/>
            <person name="Hipkin R."/>
            <person name="Janech M."/>
            <person name="Kroth P."/>
            <person name="Leese F."/>
            <person name="Lindquist E."/>
            <person name="Lyon B.R."/>
            <person name="Martin J."/>
            <person name="Mayer C."/>
            <person name="Parker M."/>
            <person name="Quesneville H."/>
            <person name="Raymond J."/>
            <person name="Uhlig C."/>
            <person name="Valentin K.U."/>
            <person name="Worden A.Z."/>
            <person name="Armbrust E.V."/>
            <person name="Bowler C."/>
            <person name="Green B."/>
            <person name="Moulton V."/>
            <person name="Van Oosterhout C."/>
            <person name="Grigoriev I."/>
        </authorList>
    </citation>
    <scope>NUCLEOTIDE SEQUENCE [LARGE SCALE GENOMIC DNA]</scope>
    <source>
        <strain evidence="2 3">CCMP1102</strain>
    </source>
</reference>
<evidence type="ECO:0000313" key="2">
    <source>
        <dbReference type="EMBL" id="OEU17409.1"/>
    </source>
</evidence>
<evidence type="ECO:0000256" key="1">
    <source>
        <dbReference type="SAM" id="MobiDB-lite"/>
    </source>
</evidence>
<proteinExistence type="predicted"/>
<name>A0A1E7FGV7_9STRA</name>
<evidence type="ECO:0000313" key="3">
    <source>
        <dbReference type="Proteomes" id="UP000095751"/>
    </source>
</evidence>
<organism evidence="2 3">
    <name type="scientific">Fragilariopsis cylindrus CCMP1102</name>
    <dbReference type="NCBI Taxonomy" id="635003"/>
    <lineage>
        <taxon>Eukaryota</taxon>
        <taxon>Sar</taxon>
        <taxon>Stramenopiles</taxon>
        <taxon>Ochrophyta</taxon>
        <taxon>Bacillariophyta</taxon>
        <taxon>Bacillariophyceae</taxon>
        <taxon>Bacillariophycidae</taxon>
        <taxon>Bacillariales</taxon>
        <taxon>Bacillariaceae</taxon>
        <taxon>Fragilariopsis</taxon>
    </lineage>
</organism>
<gene>
    <name evidence="2" type="ORF">FRACYDRAFT_237827</name>
</gene>
<sequence length="339" mass="37995">MQTPTNNHNASLHQPVFSSSVRETKRSSALPASTIRLLVNAPMIDTPETEKNMRNDLRYLMIADMIDTPESDRNEPLLLDVTYFSTFNFDDHDHMICHQEKTNGNDLFNKKSIMHSIREAKTMKISNTSRTSHSISEAKTMKINNISGKSREGASMNPTKLFSSSMMKVKKVINWQDKVPISVLFQKKAKRVGGKRHVGRSLVRSDNLHKKIRLAITPTQTIASDEAITLTPHPFKTPKQMNDIHLPPSAVFVGKNMEPVSEIACRSRRTSFPDLAGISPNVNGSLSLIDLMTIDEVCPDGNINDADKRDCLNEDPLRDDDDMNKEAGSTEKILHVAFV</sequence>
<accession>A0A1E7FGV7</accession>
<keyword evidence="3" id="KW-1185">Reference proteome</keyword>
<dbReference type="EMBL" id="KV784357">
    <property type="protein sequence ID" value="OEU17409.1"/>
    <property type="molecule type" value="Genomic_DNA"/>
</dbReference>
<feature type="region of interest" description="Disordered" evidence="1">
    <location>
        <begin position="1"/>
        <end position="25"/>
    </location>
</feature>
<feature type="compositionally biased region" description="Polar residues" evidence="1">
    <location>
        <begin position="1"/>
        <end position="21"/>
    </location>
</feature>